<dbReference type="Proteomes" id="UP000006346">
    <property type="component" value="Chromosome"/>
</dbReference>
<dbReference type="KEGG" id="dor:Desor_3315"/>
<feature type="region of interest" description="Disordered" evidence="1">
    <location>
        <begin position="1"/>
        <end position="43"/>
    </location>
</feature>
<sequence>MKKTGEIQKHTKGLSSAKYDSRSAEFKQEQKKSKGLKENESYD</sequence>
<evidence type="ECO:0000256" key="1">
    <source>
        <dbReference type="SAM" id="MobiDB-lite"/>
    </source>
</evidence>
<dbReference type="HOGENOM" id="CLU_218294_0_0_9"/>
<evidence type="ECO:0000313" key="3">
    <source>
        <dbReference type="Proteomes" id="UP000006346"/>
    </source>
</evidence>
<dbReference type="RefSeq" id="WP_014185622.1">
    <property type="nucleotide sequence ID" value="NC_016584.1"/>
</dbReference>
<organism evidence="2 3">
    <name type="scientific">Desulfosporosinus orientis (strain ATCC 19365 / DSM 765 / NCIMB 8382 / VKM B-1628 / Singapore I)</name>
    <name type="common">Desulfotomaculum orientis</name>
    <dbReference type="NCBI Taxonomy" id="768706"/>
    <lineage>
        <taxon>Bacteria</taxon>
        <taxon>Bacillati</taxon>
        <taxon>Bacillota</taxon>
        <taxon>Clostridia</taxon>
        <taxon>Eubacteriales</taxon>
        <taxon>Desulfitobacteriaceae</taxon>
        <taxon>Desulfosporosinus</taxon>
    </lineage>
</organism>
<protein>
    <submittedName>
        <fullName evidence="2">Uncharacterized protein</fullName>
    </submittedName>
</protein>
<dbReference type="STRING" id="768706.Desor_3315"/>
<reference evidence="2 3" key="2">
    <citation type="journal article" date="2012" name="J. Bacteriol.">
        <title>Complete genome sequences of Desulfosporosinus orientis DSM765T, Desulfosporosinus youngiae DSM17734T, Desulfosporosinus meridiei DSM13257T, and Desulfosporosinus acidiphilus DSM22704T.</title>
        <authorList>
            <person name="Pester M."/>
            <person name="Brambilla E."/>
            <person name="Alazard D."/>
            <person name="Rattei T."/>
            <person name="Weinmaier T."/>
            <person name="Han J."/>
            <person name="Lucas S."/>
            <person name="Lapidus A."/>
            <person name="Cheng J.F."/>
            <person name="Goodwin L."/>
            <person name="Pitluck S."/>
            <person name="Peters L."/>
            <person name="Ovchinnikova G."/>
            <person name="Teshima H."/>
            <person name="Detter J.C."/>
            <person name="Han C.S."/>
            <person name="Tapia R."/>
            <person name="Land M.L."/>
            <person name="Hauser L."/>
            <person name="Kyrpides N.C."/>
            <person name="Ivanova N.N."/>
            <person name="Pagani I."/>
            <person name="Huntmann M."/>
            <person name="Wei C.L."/>
            <person name="Davenport K.W."/>
            <person name="Daligault H."/>
            <person name="Chain P.S."/>
            <person name="Chen A."/>
            <person name="Mavromatis K."/>
            <person name="Markowitz V."/>
            <person name="Szeto E."/>
            <person name="Mikhailova N."/>
            <person name="Pati A."/>
            <person name="Wagner M."/>
            <person name="Woyke T."/>
            <person name="Ollivier B."/>
            <person name="Klenk H.P."/>
            <person name="Spring S."/>
            <person name="Loy A."/>
        </authorList>
    </citation>
    <scope>NUCLEOTIDE SEQUENCE [LARGE SCALE GENOMIC DNA]</scope>
    <source>
        <strain evidence="3">ATCC 19365 / DSM 765 / NCIMB 8382 / VKM B-1628</strain>
    </source>
</reference>
<dbReference type="EMBL" id="CP003108">
    <property type="protein sequence ID" value="AET68814.1"/>
    <property type="molecule type" value="Genomic_DNA"/>
</dbReference>
<gene>
    <name evidence="2" type="ordered locus">Desor_3315</name>
</gene>
<proteinExistence type="predicted"/>
<name>G7WBQ6_DESOD</name>
<feature type="compositionally biased region" description="Basic and acidic residues" evidence="1">
    <location>
        <begin position="19"/>
        <end position="43"/>
    </location>
</feature>
<keyword evidence="3" id="KW-1185">Reference proteome</keyword>
<accession>G7WBQ6</accession>
<reference evidence="3" key="1">
    <citation type="submission" date="2011-11" db="EMBL/GenBank/DDBJ databases">
        <title>Complete sequence of Desulfosporosinus orientis DSM 765.</title>
        <authorList>
            <person name="Lucas S."/>
            <person name="Han J."/>
            <person name="Lapidus A."/>
            <person name="Cheng J.-F."/>
            <person name="Goodwin L."/>
            <person name="Pitluck S."/>
            <person name="Peters L."/>
            <person name="Ovchinnikova G."/>
            <person name="Teshima H."/>
            <person name="Detter J.C."/>
            <person name="Han C."/>
            <person name="Tapia R."/>
            <person name="Land M."/>
            <person name="Hauser L."/>
            <person name="Kyrpides N."/>
            <person name="Ivanova N."/>
            <person name="Pagani I."/>
            <person name="Pester M."/>
            <person name="Spring S."/>
            <person name="Ollivier B."/>
            <person name="Rattei T."/>
            <person name="Klenk H.-P."/>
            <person name="Wagner M."/>
            <person name="Loy A."/>
            <person name="Woyke T."/>
        </authorList>
    </citation>
    <scope>NUCLEOTIDE SEQUENCE [LARGE SCALE GENOMIC DNA]</scope>
    <source>
        <strain evidence="3">ATCC 19365 / DSM 765 / NCIMB 8382 / VKM B-1628</strain>
    </source>
</reference>
<evidence type="ECO:0000313" key="2">
    <source>
        <dbReference type="EMBL" id="AET68814.1"/>
    </source>
</evidence>
<dbReference type="AlphaFoldDB" id="G7WBQ6"/>
<dbReference type="PATRIC" id="fig|768706.3.peg.3341"/>